<dbReference type="Gene3D" id="2.60.120.1440">
    <property type="match status" value="1"/>
</dbReference>
<accession>A0A2D2D5U2</accession>
<dbReference type="InterPro" id="IPR032623">
    <property type="entry name" value="FecR_N"/>
</dbReference>
<dbReference type="STRING" id="595536.GCA_000178815_02433"/>
<dbReference type="EMBL" id="CP023737">
    <property type="protein sequence ID" value="ATQ70391.1"/>
    <property type="molecule type" value="Genomic_DNA"/>
</dbReference>
<dbReference type="Pfam" id="PF04773">
    <property type="entry name" value="FecR"/>
    <property type="match status" value="1"/>
</dbReference>
<evidence type="ECO:0000259" key="3">
    <source>
        <dbReference type="Pfam" id="PF16220"/>
    </source>
</evidence>
<protein>
    <submittedName>
        <fullName evidence="4">Iron dicitrate transport regulator FecR</fullName>
    </submittedName>
</protein>
<dbReference type="GO" id="GO:0016989">
    <property type="term" value="F:sigma factor antagonist activity"/>
    <property type="evidence" value="ECO:0007669"/>
    <property type="project" value="TreeGrafter"/>
</dbReference>
<keyword evidence="1" id="KW-0472">Membrane</keyword>
<dbReference type="InterPro" id="IPR012373">
    <property type="entry name" value="Ferrdict_sens_TM"/>
</dbReference>
<organism evidence="4 5">
    <name type="scientific">Methylosinus trichosporium (strain ATCC 35070 / NCIMB 11131 / UNIQEM 75 / OB3b)</name>
    <dbReference type="NCBI Taxonomy" id="595536"/>
    <lineage>
        <taxon>Bacteria</taxon>
        <taxon>Pseudomonadati</taxon>
        <taxon>Pseudomonadota</taxon>
        <taxon>Alphaproteobacteria</taxon>
        <taxon>Hyphomicrobiales</taxon>
        <taxon>Methylocystaceae</taxon>
        <taxon>Methylosinus</taxon>
    </lineage>
</organism>
<evidence type="ECO:0000256" key="1">
    <source>
        <dbReference type="SAM" id="Phobius"/>
    </source>
</evidence>
<feature type="domain" description="FecR protein" evidence="2">
    <location>
        <begin position="104"/>
        <end position="195"/>
    </location>
</feature>
<dbReference type="Gene3D" id="3.55.50.30">
    <property type="match status" value="1"/>
</dbReference>
<evidence type="ECO:0000313" key="4">
    <source>
        <dbReference type="EMBL" id="ATQ70391.1"/>
    </source>
</evidence>
<evidence type="ECO:0000313" key="5">
    <source>
        <dbReference type="Proteomes" id="UP000230709"/>
    </source>
</evidence>
<dbReference type="InterPro" id="IPR006860">
    <property type="entry name" value="FecR"/>
</dbReference>
<feature type="transmembrane region" description="Helical" evidence="1">
    <location>
        <begin position="80"/>
        <end position="97"/>
    </location>
</feature>
<keyword evidence="5" id="KW-1185">Reference proteome</keyword>
<keyword evidence="1" id="KW-1133">Transmembrane helix</keyword>
<dbReference type="PANTHER" id="PTHR30273:SF2">
    <property type="entry name" value="PROTEIN FECR"/>
    <property type="match status" value="1"/>
</dbReference>
<feature type="domain" description="FecR N-terminal" evidence="3">
    <location>
        <begin position="14"/>
        <end position="56"/>
    </location>
</feature>
<dbReference type="KEGG" id="mtw:CQW49_13665"/>
<dbReference type="PANTHER" id="PTHR30273">
    <property type="entry name" value="PERIPLASMIC SIGNAL SENSOR AND SIGMA FACTOR ACTIVATOR FECR-RELATED"/>
    <property type="match status" value="1"/>
</dbReference>
<name>A0A2D2D5U2_METT3</name>
<dbReference type="Pfam" id="PF16220">
    <property type="entry name" value="DUF4880"/>
    <property type="match status" value="1"/>
</dbReference>
<evidence type="ECO:0000259" key="2">
    <source>
        <dbReference type="Pfam" id="PF04773"/>
    </source>
</evidence>
<dbReference type="PIRSF" id="PIRSF018266">
    <property type="entry name" value="FecR"/>
    <property type="match status" value="1"/>
</dbReference>
<sequence>MTEKTSAVPHGVREAAIDWWLKQTGGRLTKKERSAFEAWLAEDDAHRDAYAKLAALGDFMTSRWPGAGPQRKTRRRRRRLAAAVSAAALALFLYDDISLRLRSDLLTGPGETRQATLSDGSRIELDARSAVALNYTETQRRVTLLEGEAWFDVAPDATRPFVVEAAGGTTTALGTAFDVAVENGRAHVTVTSHSVRVASGGGEVIVEEGQQSAYGAREAVRPAQAANVDRATAWRRGRLMFEDRPLGDVVRALARYHRGFVYFVDPALRARRVTGVFNIEDPIAALDEIETSLGLHATHITRYLTIIHQ</sequence>
<reference evidence="5" key="1">
    <citation type="submission" date="2017-10" db="EMBL/GenBank/DDBJ databases">
        <title>Completed PacBio SMRT sequence of Methylosinus trichosporium OB3b reveals presence of a third large plasmid.</title>
        <authorList>
            <person name="Charles T.C."/>
            <person name="Lynch M.D.J."/>
            <person name="Heil J.R."/>
            <person name="Cheng J."/>
        </authorList>
    </citation>
    <scope>NUCLEOTIDE SEQUENCE [LARGE SCALE GENOMIC DNA]</scope>
    <source>
        <strain evidence="5">OB3b</strain>
    </source>
</reference>
<dbReference type="AlphaFoldDB" id="A0A2D2D5U2"/>
<keyword evidence="1" id="KW-0812">Transmembrane</keyword>
<gene>
    <name evidence="4" type="ORF">CQW49_13665</name>
</gene>
<proteinExistence type="predicted"/>
<dbReference type="Proteomes" id="UP000230709">
    <property type="component" value="Chromosome"/>
</dbReference>
<dbReference type="RefSeq" id="WP_003613603.1">
    <property type="nucleotide sequence ID" value="NZ_ADVE02000001.1"/>
</dbReference>